<name>A0A7W6WP46_9HYPH</name>
<dbReference type="RefSeq" id="WP_183821994.1">
    <property type="nucleotide sequence ID" value="NZ_JACIGW010000001.1"/>
</dbReference>
<feature type="transmembrane region" description="Helical" evidence="1">
    <location>
        <begin position="38"/>
        <end position="57"/>
    </location>
</feature>
<feature type="transmembrane region" description="Helical" evidence="1">
    <location>
        <begin position="12"/>
        <end position="32"/>
    </location>
</feature>
<evidence type="ECO:0000313" key="7">
    <source>
        <dbReference type="Proteomes" id="UP000576087"/>
    </source>
</evidence>
<gene>
    <name evidence="3" type="ORF">GGE31_000120</name>
    <name evidence="2" type="ORF">GGE33_001665</name>
    <name evidence="4" type="ORF">GGE35_000118</name>
</gene>
<keyword evidence="6" id="KW-1185">Reference proteome</keyword>
<evidence type="ECO:0000256" key="1">
    <source>
        <dbReference type="SAM" id="Phobius"/>
    </source>
</evidence>
<sequence>MKNTPSWIGWSYLAYVAVVMFFTIGCPMYAVFVLERNPWWLLLILVSSFAYSPWRWFALMDGVERPWQLKAKDTDQ</sequence>
<protein>
    <submittedName>
        <fullName evidence="2">Uncharacterized protein</fullName>
    </submittedName>
</protein>
<proteinExistence type="predicted"/>
<evidence type="ECO:0000313" key="4">
    <source>
        <dbReference type="EMBL" id="MBB4444336.1"/>
    </source>
</evidence>
<dbReference type="EMBL" id="JACIGY010000001">
    <property type="protein sequence ID" value="MBB4409649.1"/>
    <property type="molecule type" value="Genomic_DNA"/>
</dbReference>
<evidence type="ECO:0000313" key="3">
    <source>
        <dbReference type="EMBL" id="MBB4409649.1"/>
    </source>
</evidence>
<reference evidence="5 6" key="1">
    <citation type="submission" date="2020-08" db="EMBL/GenBank/DDBJ databases">
        <title>Genomic Encyclopedia of Type Strains, Phase IV (KMG-V): Genome sequencing to study the core and pangenomes of soil and plant-associated prokaryotes.</title>
        <authorList>
            <person name="Whitman W."/>
        </authorList>
    </citation>
    <scope>NUCLEOTIDE SEQUENCE [LARGE SCALE GENOMIC DNA]</scope>
    <source>
        <strain evidence="3 6">SEMIA 444</strain>
        <strain evidence="2 5">SEMIA 448</strain>
        <strain evidence="4 7">SEMIA 452</strain>
    </source>
</reference>
<comment type="caution">
    <text evidence="2">The sequence shown here is derived from an EMBL/GenBank/DDBJ whole genome shotgun (WGS) entry which is preliminary data.</text>
</comment>
<evidence type="ECO:0000313" key="6">
    <source>
        <dbReference type="Proteomes" id="UP000524535"/>
    </source>
</evidence>
<keyword evidence="1" id="KW-0472">Membrane</keyword>
<evidence type="ECO:0000313" key="5">
    <source>
        <dbReference type="Proteomes" id="UP000520770"/>
    </source>
</evidence>
<dbReference type="Proteomes" id="UP000520770">
    <property type="component" value="Unassembled WGS sequence"/>
</dbReference>
<dbReference type="Proteomes" id="UP000524535">
    <property type="component" value="Unassembled WGS sequence"/>
</dbReference>
<dbReference type="Proteomes" id="UP000576087">
    <property type="component" value="Unassembled WGS sequence"/>
</dbReference>
<dbReference type="EMBL" id="JACIGW010000001">
    <property type="protein sequence ID" value="MBB4347957.1"/>
    <property type="molecule type" value="Genomic_DNA"/>
</dbReference>
<evidence type="ECO:0000313" key="2">
    <source>
        <dbReference type="EMBL" id="MBB4347957.1"/>
    </source>
</evidence>
<keyword evidence="1" id="KW-0812">Transmembrane</keyword>
<dbReference type="EMBL" id="JACIHM010000001">
    <property type="protein sequence ID" value="MBB4444336.1"/>
    <property type="molecule type" value="Genomic_DNA"/>
</dbReference>
<dbReference type="AlphaFoldDB" id="A0A7W6WP46"/>
<organism evidence="2 5">
    <name type="scientific">Aliirhizobium cellulosilyticum</name>
    <dbReference type="NCBI Taxonomy" id="393664"/>
    <lineage>
        <taxon>Bacteria</taxon>
        <taxon>Pseudomonadati</taxon>
        <taxon>Pseudomonadota</taxon>
        <taxon>Alphaproteobacteria</taxon>
        <taxon>Hyphomicrobiales</taxon>
        <taxon>Rhizobiaceae</taxon>
        <taxon>Aliirhizobium</taxon>
    </lineage>
</organism>
<keyword evidence="1" id="KW-1133">Transmembrane helix</keyword>
<accession>A0A7W6WP46</accession>
<dbReference type="PROSITE" id="PS51257">
    <property type="entry name" value="PROKAR_LIPOPROTEIN"/>
    <property type="match status" value="1"/>
</dbReference>